<dbReference type="AlphaFoldDB" id="A0A4U0UG09"/>
<organism evidence="3 4">
    <name type="scientific">Salinomyces thailandicus</name>
    <dbReference type="NCBI Taxonomy" id="706561"/>
    <lineage>
        <taxon>Eukaryota</taxon>
        <taxon>Fungi</taxon>
        <taxon>Dikarya</taxon>
        <taxon>Ascomycota</taxon>
        <taxon>Pezizomycotina</taxon>
        <taxon>Dothideomycetes</taxon>
        <taxon>Dothideomycetidae</taxon>
        <taxon>Mycosphaerellales</taxon>
        <taxon>Teratosphaeriaceae</taxon>
        <taxon>Salinomyces</taxon>
    </lineage>
</organism>
<evidence type="ECO:0008006" key="5">
    <source>
        <dbReference type="Google" id="ProtNLM"/>
    </source>
</evidence>
<dbReference type="SUPFAM" id="SSF47819">
    <property type="entry name" value="HRDC-like"/>
    <property type="match status" value="1"/>
</dbReference>
<protein>
    <recommendedName>
        <fullName evidence="5">DNA-directed RNA polymerase III subunit RPC9</fullName>
    </recommendedName>
</protein>
<dbReference type="InterPro" id="IPR038846">
    <property type="entry name" value="RPC9"/>
</dbReference>
<dbReference type="OrthoDB" id="1746530at2759"/>
<evidence type="ECO:0000313" key="3">
    <source>
        <dbReference type="EMBL" id="TKA34277.1"/>
    </source>
</evidence>
<dbReference type="Proteomes" id="UP000308549">
    <property type="component" value="Unassembled WGS sequence"/>
</dbReference>
<feature type="region of interest" description="Disordered" evidence="2">
    <location>
        <begin position="24"/>
        <end position="51"/>
    </location>
</feature>
<reference evidence="3 4" key="1">
    <citation type="submission" date="2017-03" db="EMBL/GenBank/DDBJ databases">
        <title>Genomes of endolithic fungi from Antarctica.</title>
        <authorList>
            <person name="Coleine C."/>
            <person name="Masonjones S."/>
            <person name="Stajich J.E."/>
        </authorList>
    </citation>
    <scope>NUCLEOTIDE SEQUENCE [LARGE SCALE GENOMIC DNA]</scope>
    <source>
        <strain evidence="3 4">CCFEE 6315</strain>
    </source>
</reference>
<comment type="caution">
    <text evidence="3">The sequence shown here is derived from an EMBL/GenBank/DDBJ whole genome shotgun (WGS) entry which is preliminary data.</text>
</comment>
<keyword evidence="4" id="KW-1185">Reference proteome</keyword>
<proteinExistence type="predicted"/>
<dbReference type="EMBL" id="NAJL01000001">
    <property type="protein sequence ID" value="TKA34277.1"/>
    <property type="molecule type" value="Genomic_DNA"/>
</dbReference>
<evidence type="ECO:0000256" key="2">
    <source>
        <dbReference type="SAM" id="MobiDB-lite"/>
    </source>
</evidence>
<dbReference type="PANTHER" id="PTHR15561">
    <property type="entry name" value="CALCITONIN GENE-RELATED PEPTIDE-RECEPTOR COMPONENT PROTEIN"/>
    <property type="match status" value="1"/>
</dbReference>
<dbReference type="PANTHER" id="PTHR15561:SF0">
    <property type="entry name" value="DNA-DIRECTED RNA POLYMERASE III SUBUNIT RPC9"/>
    <property type="match status" value="1"/>
</dbReference>
<dbReference type="GO" id="GO:0005666">
    <property type="term" value="C:RNA polymerase III complex"/>
    <property type="evidence" value="ECO:0007669"/>
    <property type="project" value="InterPro"/>
</dbReference>
<keyword evidence="1" id="KW-0240">DNA-directed RNA polymerase</keyword>
<evidence type="ECO:0000256" key="1">
    <source>
        <dbReference type="ARBA" id="ARBA00022478"/>
    </source>
</evidence>
<evidence type="ECO:0000313" key="4">
    <source>
        <dbReference type="Proteomes" id="UP000308549"/>
    </source>
</evidence>
<dbReference type="GO" id="GO:0000166">
    <property type="term" value="F:nucleotide binding"/>
    <property type="evidence" value="ECO:0007669"/>
    <property type="project" value="InterPro"/>
</dbReference>
<gene>
    <name evidence="3" type="ORF">B0A50_00257</name>
</gene>
<name>A0A4U0UG09_9PEZI</name>
<feature type="compositionally biased region" description="Basic and acidic residues" evidence="2">
    <location>
        <begin position="24"/>
        <end position="46"/>
    </location>
</feature>
<dbReference type="InterPro" id="IPR010997">
    <property type="entry name" value="HRDC-like_sf"/>
</dbReference>
<keyword evidence="1" id="KW-0804">Transcription</keyword>
<sequence length="184" mass="21210">MKVLDAGTESLSNADVLNWIQDKHKQIADEDRKDKEAGKKPSRRPDNFISALTKHERELKSTSYPYTRNVKVYSNHDVLSEFERKLMETVVQPFTEHRVNEMREQGMSEENIEKEVAKEQEAKLLTETEQLMVYNHAPKCPEMLQPMVENIDDRLAPEEQEAVVQAVMEVYRKQETGSTTTAAG</sequence>
<dbReference type="InterPro" id="IPR038324">
    <property type="entry name" value="Rpb4/RPC9_sf"/>
</dbReference>
<dbReference type="GO" id="GO:0006384">
    <property type="term" value="P:transcription initiation at RNA polymerase III promoter"/>
    <property type="evidence" value="ECO:0007669"/>
    <property type="project" value="InterPro"/>
</dbReference>
<accession>A0A4U0UG09</accession>
<dbReference type="Gene3D" id="1.20.1250.40">
    <property type="match status" value="1"/>
</dbReference>